<feature type="transmembrane region" description="Helical" evidence="7">
    <location>
        <begin position="213"/>
        <end position="234"/>
    </location>
</feature>
<evidence type="ECO:0000256" key="2">
    <source>
        <dbReference type="ARBA" id="ARBA00008789"/>
    </source>
</evidence>
<feature type="transmembrane region" description="Helical" evidence="7">
    <location>
        <begin position="173"/>
        <end position="193"/>
    </location>
</feature>
<reference evidence="8 9" key="2">
    <citation type="journal article" date="2008" name="Bioinformatics">
        <title>Assembly reconciliation.</title>
        <authorList>
            <person name="Zimin A.V."/>
            <person name="Smith D.R."/>
            <person name="Sutton G."/>
            <person name="Yorke J.A."/>
        </authorList>
    </citation>
    <scope>NUCLEOTIDE SEQUENCE [LARGE SCALE GENOMIC DNA]</scope>
    <source>
        <strain evidence="8 9">TSC#14021-0224.01</strain>
    </source>
</reference>
<dbReference type="PANTHER" id="PTHR16024">
    <property type="entry name" value="XK-RELATED PROTEIN"/>
    <property type="match status" value="1"/>
</dbReference>
<dbReference type="OMA" id="RDCRMKY"/>
<protein>
    <recommendedName>
        <fullName evidence="7">XK-related protein</fullName>
    </recommendedName>
</protein>
<keyword evidence="9" id="KW-1185">Reference proteome</keyword>
<dbReference type="AlphaFoldDB" id="B3NX56"/>
<evidence type="ECO:0000256" key="5">
    <source>
        <dbReference type="ARBA" id="ARBA00022989"/>
    </source>
</evidence>
<dbReference type="KEGG" id="der:6550558"/>
<evidence type="ECO:0000256" key="3">
    <source>
        <dbReference type="ARBA" id="ARBA00022475"/>
    </source>
</evidence>
<keyword evidence="5 7" id="KW-1133">Transmembrane helix</keyword>
<feature type="transmembrane region" description="Helical" evidence="7">
    <location>
        <begin position="271"/>
        <end position="289"/>
    </location>
</feature>
<feature type="transmembrane region" description="Helical" evidence="7">
    <location>
        <begin position="52"/>
        <end position="77"/>
    </location>
</feature>
<dbReference type="eggNOG" id="KOG0045">
    <property type="taxonomic scope" value="Eukaryota"/>
</dbReference>
<evidence type="ECO:0000256" key="4">
    <source>
        <dbReference type="ARBA" id="ARBA00022692"/>
    </source>
</evidence>
<gene>
    <name evidence="8" type="primary">Dere\GG17953</name>
    <name evidence="8" type="synonym">dere_GLEANR_2836</name>
    <name evidence="8" type="synonym">GG17953</name>
    <name evidence="8" type="ORF">Dere_GG17953</name>
</gene>
<dbReference type="PhylomeDB" id="B3NX56"/>
<reference evidence="8 9" key="1">
    <citation type="journal article" date="2007" name="Nature">
        <title>Evolution of genes and genomes on the Drosophila phylogeny.</title>
        <authorList>
            <consortium name="Drosophila 12 Genomes Consortium"/>
            <person name="Clark A.G."/>
            <person name="Eisen M.B."/>
            <person name="Smith D.R."/>
            <person name="Bergman C.M."/>
            <person name="Oliver B."/>
            <person name="Markow T.A."/>
            <person name="Kaufman T.C."/>
            <person name="Kellis M."/>
            <person name="Gelbart W."/>
            <person name="Iyer V.N."/>
            <person name="Pollard D.A."/>
            <person name="Sackton T.B."/>
            <person name="Larracuente A.M."/>
            <person name="Singh N.D."/>
            <person name="Abad J.P."/>
            <person name="Abt D.N."/>
            <person name="Adryan B."/>
            <person name="Aguade M."/>
            <person name="Akashi H."/>
            <person name="Anderson W.W."/>
            <person name="Aquadro C.F."/>
            <person name="Ardell D.H."/>
            <person name="Arguello R."/>
            <person name="Artieri C.G."/>
            <person name="Barbash D.A."/>
            <person name="Barker D."/>
            <person name="Barsanti P."/>
            <person name="Batterham P."/>
            <person name="Batzoglou S."/>
            <person name="Begun D."/>
            <person name="Bhutkar A."/>
            <person name="Blanco E."/>
            <person name="Bosak S.A."/>
            <person name="Bradley R.K."/>
            <person name="Brand A.D."/>
            <person name="Brent M.R."/>
            <person name="Brooks A.N."/>
            <person name="Brown R.H."/>
            <person name="Butlin R.K."/>
            <person name="Caggese C."/>
            <person name="Calvi B.R."/>
            <person name="Bernardo de Carvalho A."/>
            <person name="Caspi A."/>
            <person name="Castrezana S."/>
            <person name="Celniker S.E."/>
            <person name="Chang J.L."/>
            <person name="Chapple C."/>
            <person name="Chatterji S."/>
            <person name="Chinwalla A."/>
            <person name="Civetta A."/>
            <person name="Clifton S.W."/>
            <person name="Comeron J.M."/>
            <person name="Costello J.C."/>
            <person name="Coyne J.A."/>
            <person name="Daub J."/>
            <person name="David R.G."/>
            <person name="Delcher A.L."/>
            <person name="Delehaunty K."/>
            <person name="Do C.B."/>
            <person name="Ebling H."/>
            <person name="Edwards K."/>
            <person name="Eickbush T."/>
            <person name="Evans J.D."/>
            <person name="Filipski A."/>
            <person name="Findeiss S."/>
            <person name="Freyhult E."/>
            <person name="Fulton L."/>
            <person name="Fulton R."/>
            <person name="Garcia A.C."/>
            <person name="Gardiner A."/>
            <person name="Garfield D.A."/>
            <person name="Garvin B.E."/>
            <person name="Gibson G."/>
            <person name="Gilbert D."/>
            <person name="Gnerre S."/>
            <person name="Godfrey J."/>
            <person name="Good R."/>
            <person name="Gotea V."/>
            <person name="Gravely B."/>
            <person name="Greenberg A.J."/>
            <person name="Griffiths-Jones S."/>
            <person name="Gross S."/>
            <person name="Guigo R."/>
            <person name="Gustafson E.A."/>
            <person name="Haerty W."/>
            <person name="Hahn M.W."/>
            <person name="Halligan D.L."/>
            <person name="Halpern A.L."/>
            <person name="Halter G.M."/>
            <person name="Han M.V."/>
            <person name="Heger A."/>
            <person name="Hillier L."/>
            <person name="Hinrichs A.S."/>
            <person name="Holmes I."/>
            <person name="Hoskins R.A."/>
            <person name="Hubisz M.J."/>
            <person name="Hultmark D."/>
            <person name="Huntley M.A."/>
            <person name="Jaffe D.B."/>
            <person name="Jagadeeshan S."/>
            <person name="Jeck W.R."/>
            <person name="Johnson J."/>
            <person name="Jones C.D."/>
            <person name="Jordan W.C."/>
            <person name="Karpen G.H."/>
            <person name="Kataoka E."/>
            <person name="Keightley P.D."/>
            <person name="Kheradpour P."/>
            <person name="Kirkness E.F."/>
            <person name="Koerich L.B."/>
            <person name="Kristiansen K."/>
            <person name="Kudrna D."/>
            <person name="Kulathinal R.J."/>
            <person name="Kumar S."/>
            <person name="Kwok R."/>
            <person name="Lander E."/>
            <person name="Langley C.H."/>
            <person name="Lapoint R."/>
            <person name="Lazzaro B.P."/>
            <person name="Lee S.J."/>
            <person name="Levesque L."/>
            <person name="Li R."/>
            <person name="Lin C.F."/>
            <person name="Lin M.F."/>
            <person name="Lindblad-Toh K."/>
            <person name="Llopart A."/>
            <person name="Long M."/>
            <person name="Low L."/>
            <person name="Lozovsky E."/>
            <person name="Lu J."/>
            <person name="Luo M."/>
            <person name="Machado C.A."/>
            <person name="Makalowski W."/>
            <person name="Marzo M."/>
            <person name="Matsuda M."/>
            <person name="Matzkin L."/>
            <person name="McAllister B."/>
            <person name="McBride C.S."/>
            <person name="McKernan B."/>
            <person name="McKernan K."/>
            <person name="Mendez-Lago M."/>
            <person name="Minx P."/>
            <person name="Mollenhauer M.U."/>
            <person name="Montooth K."/>
            <person name="Mount S.M."/>
            <person name="Mu X."/>
            <person name="Myers E."/>
            <person name="Negre B."/>
            <person name="Newfeld S."/>
            <person name="Nielsen R."/>
            <person name="Noor M.A."/>
            <person name="O'Grady P."/>
            <person name="Pachter L."/>
            <person name="Papaceit M."/>
            <person name="Parisi M.J."/>
            <person name="Parisi M."/>
            <person name="Parts L."/>
            <person name="Pedersen J.S."/>
            <person name="Pesole G."/>
            <person name="Phillippy A.M."/>
            <person name="Ponting C.P."/>
            <person name="Pop M."/>
            <person name="Porcelli D."/>
            <person name="Powell J.R."/>
            <person name="Prohaska S."/>
            <person name="Pruitt K."/>
            <person name="Puig M."/>
            <person name="Quesneville H."/>
            <person name="Ram K.R."/>
            <person name="Rand D."/>
            <person name="Rasmussen M.D."/>
            <person name="Reed L.K."/>
            <person name="Reenan R."/>
            <person name="Reily A."/>
            <person name="Remington K.A."/>
            <person name="Rieger T.T."/>
            <person name="Ritchie M.G."/>
            <person name="Robin C."/>
            <person name="Rogers Y.H."/>
            <person name="Rohde C."/>
            <person name="Rozas J."/>
            <person name="Rubenfield M.J."/>
            <person name="Ruiz A."/>
            <person name="Russo S."/>
            <person name="Salzberg S.L."/>
            <person name="Sanchez-Gracia A."/>
            <person name="Saranga D.J."/>
            <person name="Sato H."/>
            <person name="Schaeffer S.W."/>
            <person name="Schatz M.C."/>
            <person name="Schlenke T."/>
            <person name="Schwartz R."/>
            <person name="Segarra C."/>
            <person name="Singh R.S."/>
            <person name="Sirot L."/>
            <person name="Sirota M."/>
            <person name="Sisneros N.B."/>
            <person name="Smith C.D."/>
            <person name="Smith T.F."/>
            <person name="Spieth J."/>
            <person name="Stage D.E."/>
            <person name="Stark A."/>
            <person name="Stephan W."/>
            <person name="Strausberg R.L."/>
            <person name="Strempel S."/>
            <person name="Sturgill D."/>
            <person name="Sutton G."/>
            <person name="Sutton G.G."/>
            <person name="Tao W."/>
            <person name="Teichmann S."/>
            <person name="Tobari Y.N."/>
            <person name="Tomimura Y."/>
            <person name="Tsolas J.M."/>
            <person name="Valente V.L."/>
            <person name="Venter E."/>
            <person name="Venter J.C."/>
            <person name="Vicario S."/>
            <person name="Vieira F.G."/>
            <person name="Vilella A.J."/>
            <person name="Villasante A."/>
            <person name="Walenz B."/>
            <person name="Wang J."/>
            <person name="Wasserman M."/>
            <person name="Watts T."/>
            <person name="Wilson D."/>
            <person name="Wilson R.K."/>
            <person name="Wing R.A."/>
            <person name="Wolfner M.F."/>
            <person name="Wong A."/>
            <person name="Wong G.K."/>
            <person name="Wu C.I."/>
            <person name="Wu G."/>
            <person name="Yamamoto D."/>
            <person name="Yang H.P."/>
            <person name="Yang S.P."/>
            <person name="Yorke J.A."/>
            <person name="Yoshida K."/>
            <person name="Zdobnov E."/>
            <person name="Zhang P."/>
            <person name="Zhang Y."/>
            <person name="Zimin A.V."/>
            <person name="Baldwin J."/>
            <person name="Abdouelleil A."/>
            <person name="Abdulkadir J."/>
            <person name="Abebe A."/>
            <person name="Abera B."/>
            <person name="Abreu J."/>
            <person name="Acer S.C."/>
            <person name="Aftuck L."/>
            <person name="Alexander A."/>
            <person name="An P."/>
            <person name="Anderson E."/>
            <person name="Anderson S."/>
            <person name="Arachi H."/>
            <person name="Azer M."/>
            <person name="Bachantsang P."/>
            <person name="Barry A."/>
            <person name="Bayul T."/>
            <person name="Berlin A."/>
            <person name="Bessette D."/>
            <person name="Bloom T."/>
            <person name="Blye J."/>
            <person name="Boguslavskiy L."/>
            <person name="Bonnet C."/>
            <person name="Boukhgalter B."/>
            <person name="Bourzgui I."/>
            <person name="Brown A."/>
            <person name="Cahill P."/>
            <person name="Channer S."/>
            <person name="Cheshatsang Y."/>
            <person name="Chuda L."/>
            <person name="Citroen M."/>
            <person name="Collymore A."/>
            <person name="Cooke P."/>
            <person name="Costello M."/>
            <person name="D'Aco K."/>
            <person name="Daza R."/>
            <person name="De Haan G."/>
            <person name="DeGray S."/>
            <person name="DeMaso C."/>
            <person name="Dhargay N."/>
            <person name="Dooley K."/>
            <person name="Dooley E."/>
            <person name="Doricent M."/>
            <person name="Dorje P."/>
            <person name="Dorjee K."/>
            <person name="Dupes A."/>
            <person name="Elong R."/>
            <person name="Falk J."/>
            <person name="Farina A."/>
            <person name="Faro S."/>
            <person name="Ferguson D."/>
            <person name="Fisher S."/>
            <person name="Foley C.D."/>
            <person name="Franke A."/>
            <person name="Friedrich D."/>
            <person name="Gadbois L."/>
            <person name="Gearin G."/>
            <person name="Gearin C.R."/>
            <person name="Giannoukos G."/>
            <person name="Goode T."/>
            <person name="Graham J."/>
            <person name="Grandbois E."/>
            <person name="Grewal S."/>
            <person name="Gyaltsen K."/>
            <person name="Hafez N."/>
            <person name="Hagos B."/>
            <person name="Hall J."/>
            <person name="Henson C."/>
            <person name="Hollinger A."/>
            <person name="Honan T."/>
            <person name="Huard M.D."/>
            <person name="Hughes L."/>
            <person name="Hurhula B."/>
            <person name="Husby M.E."/>
            <person name="Kamat A."/>
            <person name="Kanga B."/>
            <person name="Kashin S."/>
            <person name="Khazanovich D."/>
            <person name="Kisner P."/>
            <person name="Lance K."/>
            <person name="Lara M."/>
            <person name="Lee W."/>
            <person name="Lennon N."/>
            <person name="Letendre F."/>
            <person name="LeVine R."/>
            <person name="Lipovsky A."/>
            <person name="Liu X."/>
            <person name="Liu J."/>
            <person name="Liu S."/>
            <person name="Lokyitsang T."/>
            <person name="Lokyitsang Y."/>
            <person name="Lubonja R."/>
            <person name="Lui A."/>
            <person name="MacDonald P."/>
            <person name="Magnisalis V."/>
            <person name="Maru K."/>
            <person name="Matthews C."/>
            <person name="McCusker W."/>
            <person name="McDonough S."/>
            <person name="Mehta T."/>
            <person name="Meldrim J."/>
            <person name="Meneus L."/>
            <person name="Mihai O."/>
            <person name="Mihalev A."/>
            <person name="Mihova T."/>
            <person name="Mittelman R."/>
            <person name="Mlenga V."/>
            <person name="Montmayeur A."/>
            <person name="Mulrain L."/>
            <person name="Navidi A."/>
            <person name="Naylor J."/>
            <person name="Negash T."/>
            <person name="Nguyen T."/>
            <person name="Nguyen N."/>
            <person name="Nicol R."/>
            <person name="Norbu C."/>
            <person name="Norbu N."/>
            <person name="Novod N."/>
            <person name="O'Neill B."/>
            <person name="Osman S."/>
            <person name="Markiewicz E."/>
            <person name="Oyono O.L."/>
            <person name="Patti C."/>
            <person name="Phunkhang P."/>
            <person name="Pierre F."/>
            <person name="Priest M."/>
            <person name="Raghuraman S."/>
            <person name="Rege F."/>
            <person name="Reyes R."/>
            <person name="Rise C."/>
            <person name="Rogov P."/>
            <person name="Ross K."/>
            <person name="Ryan E."/>
            <person name="Settipalli S."/>
            <person name="Shea T."/>
            <person name="Sherpa N."/>
            <person name="Shi L."/>
            <person name="Shih D."/>
            <person name="Sparrow T."/>
            <person name="Spaulding J."/>
            <person name="Stalker J."/>
            <person name="Stange-Thomann N."/>
            <person name="Stavropoulos S."/>
            <person name="Stone C."/>
            <person name="Strader C."/>
            <person name="Tesfaye S."/>
            <person name="Thomson T."/>
            <person name="Thoulutsang Y."/>
            <person name="Thoulutsang D."/>
            <person name="Topham K."/>
            <person name="Topping I."/>
            <person name="Tsamla T."/>
            <person name="Vassiliev H."/>
            <person name="Vo A."/>
            <person name="Wangchuk T."/>
            <person name="Wangdi T."/>
            <person name="Weiand M."/>
            <person name="Wilkinson J."/>
            <person name="Wilson A."/>
            <person name="Yadav S."/>
            <person name="Young G."/>
            <person name="Yu Q."/>
            <person name="Zembek L."/>
            <person name="Zhong D."/>
            <person name="Zimmer A."/>
            <person name="Zwirko Z."/>
            <person name="Jaffe D.B."/>
            <person name="Alvarez P."/>
            <person name="Brockman W."/>
            <person name="Butler J."/>
            <person name="Chin C."/>
            <person name="Gnerre S."/>
            <person name="Grabherr M."/>
            <person name="Kleber M."/>
            <person name="Mauceli E."/>
            <person name="MacCallum I."/>
        </authorList>
    </citation>
    <scope>NUCLEOTIDE SEQUENCE [LARGE SCALE GENOMIC DNA]</scope>
    <source>
        <strain evidence="8 9">TSC#14021-0224.01</strain>
    </source>
</reference>
<keyword evidence="4 7" id="KW-0812">Transmembrane</keyword>
<comment type="subcellular location">
    <subcellularLocation>
        <location evidence="1">Cell membrane</location>
        <topology evidence="1">Multi-pass membrane protein</topology>
    </subcellularLocation>
    <subcellularLocation>
        <location evidence="7">Membrane</location>
        <topology evidence="7">Multi-pass membrane protein</topology>
    </subcellularLocation>
</comment>
<keyword evidence="3" id="KW-1003">Cell membrane</keyword>
<dbReference type="InterPro" id="IPR050895">
    <property type="entry name" value="XK-related_scramblase"/>
</dbReference>
<dbReference type="HOGENOM" id="CLU_028534_4_1_1"/>
<dbReference type="GO" id="GO:1902742">
    <property type="term" value="P:apoptotic process involved in development"/>
    <property type="evidence" value="ECO:0007669"/>
    <property type="project" value="TreeGrafter"/>
</dbReference>
<dbReference type="InterPro" id="IPR018629">
    <property type="entry name" value="XK-rel"/>
</dbReference>
<dbReference type="Pfam" id="PF09815">
    <property type="entry name" value="XK-related"/>
    <property type="match status" value="1"/>
</dbReference>
<dbReference type="OrthoDB" id="6136301at2759"/>
<dbReference type="GO" id="GO:0043652">
    <property type="term" value="P:engulfment of apoptotic cell"/>
    <property type="evidence" value="ECO:0007669"/>
    <property type="project" value="TreeGrafter"/>
</dbReference>
<organism evidence="8 9">
    <name type="scientific">Drosophila erecta</name>
    <name type="common">Fruit fly</name>
    <dbReference type="NCBI Taxonomy" id="7220"/>
    <lineage>
        <taxon>Eukaryota</taxon>
        <taxon>Metazoa</taxon>
        <taxon>Ecdysozoa</taxon>
        <taxon>Arthropoda</taxon>
        <taxon>Hexapoda</taxon>
        <taxon>Insecta</taxon>
        <taxon>Pterygota</taxon>
        <taxon>Neoptera</taxon>
        <taxon>Endopterygota</taxon>
        <taxon>Diptera</taxon>
        <taxon>Brachycera</taxon>
        <taxon>Muscomorpha</taxon>
        <taxon>Ephydroidea</taxon>
        <taxon>Drosophilidae</taxon>
        <taxon>Drosophila</taxon>
        <taxon>Sophophora</taxon>
    </lineage>
</organism>
<feature type="transmembrane region" description="Helical" evidence="7">
    <location>
        <begin position="323"/>
        <end position="341"/>
    </location>
</feature>
<evidence type="ECO:0000256" key="7">
    <source>
        <dbReference type="RuleBase" id="RU910716"/>
    </source>
</evidence>
<proteinExistence type="inferred from homology"/>
<dbReference type="GO" id="GO:0005886">
    <property type="term" value="C:plasma membrane"/>
    <property type="evidence" value="ECO:0007669"/>
    <property type="project" value="UniProtKB-SubCell"/>
</dbReference>
<name>B3NX56_DROER</name>
<accession>B3NX56</accession>
<dbReference type="GO" id="GO:0017128">
    <property type="term" value="F:phospholipid scramblase activity"/>
    <property type="evidence" value="ECO:0007669"/>
    <property type="project" value="EnsemblMetazoa"/>
</dbReference>
<comment type="similarity">
    <text evidence="2 7">Belongs to the XK family.</text>
</comment>
<dbReference type="GO" id="GO:0070782">
    <property type="term" value="P:phosphatidylserine exposure on apoptotic cell surface"/>
    <property type="evidence" value="ECO:0007669"/>
    <property type="project" value="TreeGrafter"/>
</dbReference>
<dbReference type="Proteomes" id="UP000008711">
    <property type="component" value="Unassembled WGS sequence"/>
</dbReference>
<evidence type="ECO:0000256" key="6">
    <source>
        <dbReference type="ARBA" id="ARBA00023136"/>
    </source>
</evidence>
<dbReference type="EMBL" id="CH954180">
    <property type="protein sequence ID" value="EDV46885.1"/>
    <property type="molecule type" value="Genomic_DNA"/>
</dbReference>
<evidence type="ECO:0000313" key="9">
    <source>
        <dbReference type="Proteomes" id="UP000008711"/>
    </source>
</evidence>
<keyword evidence="6 7" id="KW-0472">Membrane</keyword>
<feature type="transmembrane region" description="Helical" evidence="7">
    <location>
        <begin position="241"/>
        <end position="259"/>
    </location>
</feature>
<sequence length="352" mass="40159">MASAEQGTEVDALRMEPISKLSMVLTLVSILWRFVSICINWSLAYAYWMEESYGYCAWTIGSILVPMAVTSVIYIHTLKAGHSGEKRILERGVYSNAVISYLFRDVYALNYAFKYSMAKDRGDKQEEIGYYQKLVTEECNVSFVRLFDSFLESAPQKILQLAIVLRSAKEFTYYRRIALVVYFGNIAWCIQAYNHSNRLAQLDKHDIAAKGRFLQFLFLLCLTVSRTLCIAYVASLFPIETVIICAALACFCGTIVFFVDSPMIAESRLMNYLYCLCFGVVYLFIFTPVKDAPTKYKYAFYLSFCLLQNAVACALYIPLILATSIIALYIVGIALIIFYYTNCHPNAVRTYF</sequence>
<feature type="transmembrane region" description="Helical" evidence="7">
    <location>
        <begin position="298"/>
        <end position="317"/>
    </location>
</feature>
<evidence type="ECO:0000313" key="8">
    <source>
        <dbReference type="EMBL" id="EDV46885.1"/>
    </source>
</evidence>
<evidence type="ECO:0000256" key="1">
    <source>
        <dbReference type="ARBA" id="ARBA00004651"/>
    </source>
</evidence>
<dbReference type="PANTHER" id="PTHR16024:SF6">
    <property type="entry name" value="XK-RELATED PROTEIN"/>
    <property type="match status" value="1"/>
</dbReference>
<feature type="transmembrane region" description="Helical" evidence="7">
    <location>
        <begin position="21"/>
        <end position="46"/>
    </location>
</feature>